<dbReference type="SUPFAM" id="SSF49344">
    <property type="entry name" value="CBD9-like"/>
    <property type="match status" value="1"/>
</dbReference>
<dbReference type="CDD" id="cd09630">
    <property type="entry name" value="CDH_like_cytochrome"/>
    <property type="match status" value="1"/>
</dbReference>
<dbReference type="InterPro" id="IPR015920">
    <property type="entry name" value="Cellobiose_DH-like_cyt"/>
</dbReference>
<dbReference type="PANTHER" id="PTHR47797:SF5">
    <property type="entry name" value="CELLOBIOSE DEHYDROGENASE CYTOCHROME DOMAIN-CONTAINING PROTEIN"/>
    <property type="match status" value="1"/>
</dbReference>
<dbReference type="InterPro" id="IPR011042">
    <property type="entry name" value="6-blade_b-propeller_TolB-like"/>
</dbReference>
<evidence type="ECO:0000313" key="3">
    <source>
        <dbReference type="EMBL" id="RDL31915.1"/>
    </source>
</evidence>
<feature type="domain" description="Pyrroloquinoline quinone-dependent pyranose dehydrogenase beta-propeller" evidence="2">
    <location>
        <begin position="258"/>
        <end position="655"/>
    </location>
</feature>
<evidence type="ECO:0000259" key="2">
    <source>
        <dbReference type="Pfam" id="PF22807"/>
    </source>
</evidence>
<evidence type="ECO:0000259" key="1">
    <source>
        <dbReference type="Pfam" id="PF16010"/>
    </source>
</evidence>
<dbReference type="SUPFAM" id="SSF50952">
    <property type="entry name" value="Soluble quinoprotein glucose dehydrogenase"/>
    <property type="match status" value="1"/>
</dbReference>
<dbReference type="InterPro" id="IPR054539">
    <property type="entry name" value="Beta-prop_PDH"/>
</dbReference>
<evidence type="ECO:0000313" key="4">
    <source>
        <dbReference type="Proteomes" id="UP000254866"/>
    </source>
</evidence>
<proteinExistence type="predicted"/>
<comment type="caution">
    <text evidence="3">The sequence shown here is derived from an EMBL/GenBank/DDBJ whole genome shotgun (WGS) entry which is preliminary data.</text>
</comment>
<dbReference type="STRING" id="2656787.A0A370TCF3"/>
<reference evidence="3 4" key="1">
    <citation type="journal article" date="2018" name="IMA Fungus">
        <title>IMA Genome-F 9: Draft genome sequence of Annulohypoxylon stygium, Aspergillus mulundensis, Berkeleyomyces basicola (syn. Thielaviopsis basicola), Ceratocystis smalleyi, two Cercospora beticola strains, Coleophoma cylindrospora, Fusarium fracticaudum, Phialophora cf. hyalina, and Morchella septimelata.</title>
        <authorList>
            <person name="Wingfield B.D."/>
            <person name="Bills G.F."/>
            <person name="Dong Y."/>
            <person name="Huang W."/>
            <person name="Nel W.J."/>
            <person name="Swalarsk-Parry B.S."/>
            <person name="Vaghefi N."/>
            <person name="Wilken P.M."/>
            <person name="An Z."/>
            <person name="de Beer Z.W."/>
            <person name="De Vos L."/>
            <person name="Chen L."/>
            <person name="Duong T.A."/>
            <person name="Gao Y."/>
            <person name="Hammerbacher A."/>
            <person name="Kikkert J.R."/>
            <person name="Li Y."/>
            <person name="Li H."/>
            <person name="Li K."/>
            <person name="Li Q."/>
            <person name="Liu X."/>
            <person name="Ma X."/>
            <person name="Naidoo K."/>
            <person name="Pethybridge S.J."/>
            <person name="Sun J."/>
            <person name="Steenkamp E.T."/>
            <person name="van der Nest M.A."/>
            <person name="van Wyk S."/>
            <person name="Wingfield M.J."/>
            <person name="Xiong C."/>
            <person name="Yue Q."/>
            <person name="Zhang X."/>
        </authorList>
    </citation>
    <scope>NUCLEOTIDE SEQUENCE [LARGE SCALE GENOMIC DNA]</scope>
    <source>
        <strain evidence="3 4">BP 5553</strain>
    </source>
</reference>
<name>A0A370TCF3_9HELO</name>
<dbReference type="PANTHER" id="PTHR47797">
    <property type="entry name" value="DEHYDROGENASE, PUTATIVE (AFU_ORTHOLOGUE AFUA_8G05805)-RELATED"/>
    <property type="match status" value="1"/>
</dbReference>
<dbReference type="GeneID" id="43602166"/>
<feature type="domain" description="Cellobiose dehydrogenase-like cytochrome" evidence="1">
    <location>
        <begin position="27"/>
        <end position="202"/>
    </location>
</feature>
<sequence>MRLVQFVGSAAALASHAYGQAQSTKSCDSVTKICFQTYTVPATGVQYGIALPMNVTAPFDAIISITAPVATKWAGFSWGGTMVFNPLTVAWPNGNSATVSARFAFGLSLPQGYDEAEHTLMKGTTTNSTHWTMVARCRGCTSYQDNNAELATINATGTAPFAWAQGVSAPQEPANNASAFAVHQAVGKWQHDLSAARSPDFESWIAANLVEPAPPVKTSTTTSAASTTFTTTTKATNTVAAGIPASCAGAGAAKFQSVLASGWKATKVIGGLTSPRSIVFDTAGNMLVVQSGKGISLHVMSADGCISSTKMLVSQNNLNHGISLSVDGKTLYASTSTTVYSWPYTASSTSVGTRGTVITGMYNGGAHVSRTLLIAPHQPNLLVVSHGSNDNFDYASGNPKTGRAIVKVFDLSKAPANGYNYPNDGWLAGYGLRNEVGITFDGNNMLWGVENSGDNFQRTAQGQSPKDVHQDNPAEKLNYLGDVTQPNNNWYGYPTCFAVWKPSDFTDQKFQVGDQFVIAPNNTFKDVNCDSVSTPPALVFQAHSAPIDSKFDPTFSTLYVTFHGSWNRQPTTGFKVVAVPFTKGTDGAYKPVAPRSSNTGYTDIFSNPNVAGCSGNGPVMSSGCFRPAGLGFDSAGRMYMTSDTTADAEIFVLGKS</sequence>
<dbReference type="Proteomes" id="UP000254866">
    <property type="component" value="Unassembled WGS sequence"/>
</dbReference>
<dbReference type="Pfam" id="PF16010">
    <property type="entry name" value="CDH-cyt"/>
    <property type="match status" value="1"/>
</dbReference>
<dbReference type="InterPro" id="IPR011041">
    <property type="entry name" value="Quinoprot_gluc/sorb_DH_b-prop"/>
</dbReference>
<dbReference type="EMBL" id="NPIC01000011">
    <property type="protein sequence ID" value="RDL31915.1"/>
    <property type="molecule type" value="Genomic_DNA"/>
</dbReference>
<dbReference type="OrthoDB" id="507128at2759"/>
<dbReference type="AlphaFoldDB" id="A0A370TCF3"/>
<dbReference type="Gene3D" id="2.120.10.30">
    <property type="entry name" value="TolB, C-terminal domain"/>
    <property type="match status" value="1"/>
</dbReference>
<dbReference type="Pfam" id="PF22807">
    <property type="entry name" value="TrAA12"/>
    <property type="match status" value="1"/>
</dbReference>
<dbReference type="Gene3D" id="2.60.40.1210">
    <property type="entry name" value="Cellobiose dehydrogenase, cytochrome domain"/>
    <property type="match status" value="1"/>
</dbReference>
<gene>
    <name evidence="3" type="ORF">BP5553_09317</name>
</gene>
<protein>
    <submittedName>
        <fullName evidence="3">Uncharacterized protein</fullName>
    </submittedName>
</protein>
<keyword evidence="4" id="KW-1185">Reference proteome</keyword>
<organism evidence="3 4">
    <name type="scientific">Venustampulla echinocandica</name>
    <dbReference type="NCBI Taxonomy" id="2656787"/>
    <lineage>
        <taxon>Eukaryota</taxon>
        <taxon>Fungi</taxon>
        <taxon>Dikarya</taxon>
        <taxon>Ascomycota</taxon>
        <taxon>Pezizomycotina</taxon>
        <taxon>Leotiomycetes</taxon>
        <taxon>Helotiales</taxon>
        <taxon>Pleuroascaceae</taxon>
        <taxon>Venustampulla</taxon>
    </lineage>
</organism>
<accession>A0A370TCF3</accession>
<dbReference type="RefSeq" id="XP_031865847.1">
    <property type="nucleotide sequence ID" value="XM_032017940.1"/>
</dbReference>